<feature type="compositionally biased region" description="Acidic residues" evidence="1">
    <location>
        <begin position="165"/>
        <end position="184"/>
    </location>
</feature>
<feature type="compositionally biased region" description="Acidic residues" evidence="1">
    <location>
        <begin position="231"/>
        <end position="240"/>
    </location>
</feature>
<dbReference type="Proteomes" id="UP001151760">
    <property type="component" value="Unassembled WGS sequence"/>
</dbReference>
<keyword evidence="3" id="KW-1185">Reference proteome</keyword>
<protein>
    <submittedName>
        <fullName evidence="2">Uncharacterized protein</fullName>
    </submittedName>
</protein>
<reference evidence="2" key="1">
    <citation type="journal article" date="2022" name="Int. J. Mol. Sci.">
        <title>Draft Genome of Tanacetum Coccineum: Genomic Comparison of Closely Related Tanacetum-Family Plants.</title>
        <authorList>
            <person name="Yamashiro T."/>
            <person name="Shiraishi A."/>
            <person name="Nakayama K."/>
            <person name="Satake H."/>
        </authorList>
    </citation>
    <scope>NUCLEOTIDE SEQUENCE</scope>
</reference>
<sequence>MEMEYLLETFRHHHHHRVDEMMCLDDERMKKRRRRVPLPNDHFESLEFVFGQRTHDSLNNVIGAIVKMRIRFHDEVNKARDTQSCRDSEDSTVTYTEVSSLFEDLSDIGSLGVVGPEQTDLPDFVLEPVYPEFMPPEDEVLPVEEQPLPAAASPTGDSPGYVPESDPEEESEEDDDEDPEEDPADYPVDGRNDGDDEDESSDDDEDDDVDIEGDEKEEEEHPAVDHAPSAEETEPFETDESAATPPPHPAYRITARMSIRDEPPTPFWFEAEIARLLATPSPPPSPLSPWSSPLPQIPSSSLPVSPLPPPASPTYPLGYRAALIRRDKAPSIFPSTTLPSPIVLPRCWDSKASIS</sequence>
<organism evidence="2 3">
    <name type="scientific">Tanacetum coccineum</name>
    <dbReference type="NCBI Taxonomy" id="301880"/>
    <lineage>
        <taxon>Eukaryota</taxon>
        <taxon>Viridiplantae</taxon>
        <taxon>Streptophyta</taxon>
        <taxon>Embryophyta</taxon>
        <taxon>Tracheophyta</taxon>
        <taxon>Spermatophyta</taxon>
        <taxon>Magnoliopsida</taxon>
        <taxon>eudicotyledons</taxon>
        <taxon>Gunneridae</taxon>
        <taxon>Pentapetalae</taxon>
        <taxon>asterids</taxon>
        <taxon>campanulids</taxon>
        <taxon>Asterales</taxon>
        <taxon>Asteraceae</taxon>
        <taxon>Asteroideae</taxon>
        <taxon>Anthemideae</taxon>
        <taxon>Anthemidinae</taxon>
        <taxon>Tanacetum</taxon>
    </lineage>
</organism>
<dbReference type="EMBL" id="BQNB010012713">
    <property type="protein sequence ID" value="GJT06969.1"/>
    <property type="molecule type" value="Genomic_DNA"/>
</dbReference>
<feature type="region of interest" description="Disordered" evidence="1">
    <location>
        <begin position="148"/>
        <end position="253"/>
    </location>
</feature>
<comment type="caution">
    <text evidence="2">The sequence shown here is derived from an EMBL/GenBank/DDBJ whole genome shotgun (WGS) entry which is preliminary data.</text>
</comment>
<feature type="compositionally biased region" description="Acidic residues" evidence="1">
    <location>
        <begin position="194"/>
        <end position="218"/>
    </location>
</feature>
<name>A0ABQ5B200_9ASTR</name>
<accession>A0ABQ5B200</accession>
<evidence type="ECO:0000313" key="2">
    <source>
        <dbReference type="EMBL" id="GJT06969.1"/>
    </source>
</evidence>
<reference evidence="2" key="2">
    <citation type="submission" date="2022-01" db="EMBL/GenBank/DDBJ databases">
        <authorList>
            <person name="Yamashiro T."/>
            <person name="Shiraishi A."/>
            <person name="Satake H."/>
            <person name="Nakayama K."/>
        </authorList>
    </citation>
    <scope>NUCLEOTIDE SEQUENCE</scope>
</reference>
<gene>
    <name evidence="2" type="ORF">Tco_0841431</name>
</gene>
<evidence type="ECO:0000256" key="1">
    <source>
        <dbReference type="SAM" id="MobiDB-lite"/>
    </source>
</evidence>
<proteinExistence type="predicted"/>
<evidence type="ECO:0000313" key="3">
    <source>
        <dbReference type="Proteomes" id="UP001151760"/>
    </source>
</evidence>